<feature type="transmembrane region" description="Helical" evidence="1">
    <location>
        <begin position="96"/>
        <end position="114"/>
    </location>
</feature>
<keyword evidence="1" id="KW-0812">Transmembrane</keyword>
<proteinExistence type="predicted"/>
<comment type="caution">
    <text evidence="2">The sequence shown here is derived from an EMBL/GenBank/DDBJ whole genome shotgun (WGS) entry which is preliminary data.</text>
</comment>
<protein>
    <submittedName>
        <fullName evidence="2">Uncharacterized protein</fullName>
    </submittedName>
</protein>
<sequence length="129" mass="14654">MRFIYYSLYRLYTRIPIAGDNVNVYIAGVMALLVTAPFLAVYNVCHDAHDESLQYGLLTLLIPYGVAYKTLYDHYEKKGDKIVAGINKLNDTQKNIAVILSWLVMGFIVYLWIFNGAHEIYAYFGGGVD</sequence>
<dbReference type="AlphaFoldDB" id="H1HNF3"/>
<keyword evidence="1" id="KW-1133">Transmembrane helix</keyword>
<keyword evidence="3" id="KW-1185">Reference proteome</keyword>
<reference evidence="2 3" key="1">
    <citation type="submission" date="2011-12" db="EMBL/GenBank/DDBJ databases">
        <title>The Genome Sequence of Prevotella maculosa OT 289.</title>
        <authorList>
            <consortium name="The Broad Institute Genome Sequencing Platform"/>
            <person name="Earl A."/>
            <person name="Ward D."/>
            <person name="Feldgarden M."/>
            <person name="Gevers D."/>
            <person name="Izard J."/>
            <person name="Blanton J.M."/>
            <person name="Mathney J."/>
            <person name="Tanner A.C."/>
            <person name="Dewhirst F.E."/>
            <person name="Young S.K."/>
            <person name="Zeng Q."/>
            <person name="Gargeya S."/>
            <person name="Fitzgerald M."/>
            <person name="Haas B."/>
            <person name="Abouelleil A."/>
            <person name="Alvarado L."/>
            <person name="Arachchi H.M."/>
            <person name="Berlin A."/>
            <person name="Chapman S.B."/>
            <person name="Gearin G."/>
            <person name="Goldberg J."/>
            <person name="Griggs A."/>
            <person name="Gujja S."/>
            <person name="Hansen M."/>
            <person name="Heiman D."/>
            <person name="Howarth C."/>
            <person name="Larimer J."/>
            <person name="Lui A."/>
            <person name="MacDonald P.J.P."/>
            <person name="McCowen C."/>
            <person name="Montmayeur A."/>
            <person name="Murphy C."/>
            <person name="Neiman D."/>
            <person name="Pearson M."/>
            <person name="Priest M."/>
            <person name="Roberts A."/>
            <person name="Saif S."/>
            <person name="Shea T."/>
            <person name="Sisk P."/>
            <person name="Stolte C."/>
            <person name="Sykes S."/>
            <person name="Wortman J."/>
            <person name="Nusbaum C."/>
            <person name="Birren B."/>
        </authorList>
    </citation>
    <scope>NUCLEOTIDE SEQUENCE [LARGE SCALE GENOMIC DNA]</scope>
    <source>
        <strain evidence="2 3">OT 289</strain>
    </source>
</reference>
<dbReference type="EMBL" id="AGEK01000029">
    <property type="protein sequence ID" value="EHO69432.1"/>
    <property type="molecule type" value="Genomic_DNA"/>
</dbReference>
<dbReference type="RefSeq" id="WP_008565677.1">
    <property type="nucleotide sequence ID" value="NZ_JH594504.1"/>
</dbReference>
<dbReference type="PATRIC" id="fig|999422.3.peg.1785"/>
<feature type="transmembrane region" description="Helical" evidence="1">
    <location>
        <begin position="53"/>
        <end position="71"/>
    </location>
</feature>
<name>H1HNF3_9BACT</name>
<evidence type="ECO:0000313" key="3">
    <source>
        <dbReference type="Proteomes" id="UP000003167"/>
    </source>
</evidence>
<gene>
    <name evidence="2" type="ORF">HMPREF9944_01697</name>
</gene>
<keyword evidence="1" id="KW-0472">Membrane</keyword>
<feature type="transmembrane region" description="Helical" evidence="1">
    <location>
        <begin position="21"/>
        <end position="41"/>
    </location>
</feature>
<evidence type="ECO:0000256" key="1">
    <source>
        <dbReference type="SAM" id="Phobius"/>
    </source>
</evidence>
<evidence type="ECO:0000313" key="2">
    <source>
        <dbReference type="EMBL" id="EHO69432.1"/>
    </source>
</evidence>
<accession>H1HNF3</accession>
<dbReference type="HOGENOM" id="CLU_1946843_0_0_10"/>
<dbReference type="STRING" id="999422.HMPREF9944_01697"/>
<dbReference type="Proteomes" id="UP000003167">
    <property type="component" value="Unassembled WGS sequence"/>
</dbReference>
<organism evidence="2 3">
    <name type="scientific">Segatella maculosa OT 289</name>
    <dbReference type="NCBI Taxonomy" id="999422"/>
    <lineage>
        <taxon>Bacteria</taxon>
        <taxon>Pseudomonadati</taxon>
        <taxon>Bacteroidota</taxon>
        <taxon>Bacteroidia</taxon>
        <taxon>Bacteroidales</taxon>
        <taxon>Prevotellaceae</taxon>
        <taxon>Segatella</taxon>
    </lineage>
</organism>